<dbReference type="InterPro" id="IPR036390">
    <property type="entry name" value="WH_DNA-bd_sf"/>
</dbReference>
<sequence>MAEATERPARKATVGPVRAAIRQRLLDGTYRLGTVLPSQRSLAVEFNASSTLIAKALRPFKDAGVLRAHPPSGTVVVGRIDPTTPVPQEAADRRALEVAKRKELTERTRRVIRERLANGQYGPGSQIPTRSALCREFGVPASVLRAALRPLHNDGTLYSVRGLGTYVTEQKRDPRPPSYTPSGNGSQTTSTRS</sequence>
<keyword evidence="3" id="KW-0804">Transcription</keyword>
<dbReference type="AlphaFoldDB" id="A0A941BE90"/>
<evidence type="ECO:0000256" key="4">
    <source>
        <dbReference type="SAM" id="MobiDB-lite"/>
    </source>
</evidence>
<evidence type="ECO:0000256" key="1">
    <source>
        <dbReference type="ARBA" id="ARBA00023015"/>
    </source>
</evidence>
<dbReference type="Gene3D" id="1.10.10.10">
    <property type="entry name" value="Winged helix-like DNA-binding domain superfamily/Winged helix DNA-binding domain"/>
    <property type="match status" value="2"/>
</dbReference>
<keyword evidence="1" id="KW-0805">Transcription regulation</keyword>
<dbReference type="Proteomes" id="UP000677413">
    <property type="component" value="Unassembled WGS sequence"/>
</dbReference>
<gene>
    <name evidence="6" type="ORF">J8N05_19210</name>
</gene>
<dbReference type="GO" id="GO:0003677">
    <property type="term" value="F:DNA binding"/>
    <property type="evidence" value="ECO:0007669"/>
    <property type="project" value="UniProtKB-KW"/>
</dbReference>
<keyword evidence="2" id="KW-0238">DNA-binding</keyword>
<evidence type="ECO:0000256" key="3">
    <source>
        <dbReference type="ARBA" id="ARBA00023163"/>
    </source>
</evidence>
<dbReference type="InterPro" id="IPR000524">
    <property type="entry name" value="Tscrpt_reg_HTH_GntR"/>
</dbReference>
<evidence type="ECO:0000259" key="5">
    <source>
        <dbReference type="PROSITE" id="PS50949"/>
    </source>
</evidence>
<accession>A0A941BE90</accession>
<feature type="region of interest" description="Disordered" evidence="4">
    <location>
        <begin position="165"/>
        <end position="193"/>
    </location>
</feature>
<dbReference type="PANTHER" id="PTHR44846">
    <property type="entry name" value="MANNOSYL-D-GLYCERATE TRANSPORT/METABOLISM SYSTEM REPRESSOR MNGR-RELATED"/>
    <property type="match status" value="1"/>
</dbReference>
<evidence type="ECO:0000256" key="2">
    <source>
        <dbReference type="ARBA" id="ARBA00023125"/>
    </source>
</evidence>
<name>A0A941BE90_9ACTN</name>
<dbReference type="Pfam" id="PF00392">
    <property type="entry name" value="GntR"/>
    <property type="match status" value="2"/>
</dbReference>
<feature type="domain" description="HTH gntR-type" evidence="5">
    <location>
        <begin position="11"/>
        <end position="79"/>
    </location>
</feature>
<feature type="compositionally biased region" description="Polar residues" evidence="4">
    <location>
        <begin position="180"/>
        <end position="193"/>
    </location>
</feature>
<dbReference type="RefSeq" id="WP_210884385.1">
    <property type="nucleotide sequence ID" value="NZ_JAGPYQ010000001.1"/>
</dbReference>
<dbReference type="GO" id="GO:0045892">
    <property type="term" value="P:negative regulation of DNA-templated transcription"/>
    <property type="evidence" value="ECO:0007669"/>
    <property type="project" value="TreeGrafter"/>
</dbReference>
<dbReference type="PANTHER" id="PTHR44846:SF1">
    <property type="entry name" value="MANNOSYL-D-GLYCERATE TRANSPORT_METABOLISM SYSTEM REPRESSOR MNGR-RELATED"/>
    <property type="match status" value="1"/>
</dbReference>
<keyword evidence="7" id="KW-1185">Reference proteome</keyword>
<reference evidence="6 7" key="1">
    <citation type="submission" date="2021-04" db="EMBL/GenBank/DDBJ databases">
        <authorList>
            <person name="Tang X."/>
            <person name="Zhou X."/>
            <person name="Chen X."/>
            <person name="Cernava T."/>
            <person name="Zhang C."/>
        </authorList>
    </citation>
    <scope>NUCLEOTIDE SEQUENCE [LARGE SCALE GENOMIC DNA]</scope>
    <source>
        <strain evidence="6 7">BH-SS-21</strain>
    </source>
</reference>
<organism evidence="6 7">
    <name type="scientific">Streptomyces liliiviolaceus</name>
    <dbReference type="NCBI Taxonomy" id="2823109"/>
    <lineage>
        <taxon>Bacteria</taxon>
        <taxon>Bacillati</taxon>
        <taxon>Actinomycetota</taxon>
        <taxon>Actinomycetes</taxon>
        <taxon>Kitasatosporales</taxon>
        <taxon>Streptomycetaceae</taxon>
        <taxon>Streptomyces</taxon>
    </lineage>
</organism>
<proteinExistence type="predicted"/>
<dbReference type="PROSITE" id="PS50949">
    <property type="entry name" value="HTH_GNTR"/>
    <property type="match status" value="2"/>
</dbReference>
<dbReference type="InterPro" id="IPR050679">
    <property type="entry name" value="Bact_HTH_transcr_reg"/>
</dbReference>
<evidence type="ECO:0000313" key="6">
    <source>
        <dbReference type="EMBL" id="MBQ0850319.1"/>
    </source>
</evidence>
<comment type="caution">
    <text evidence="6">The sequence shown here is derived from an EMBL/GenBank/DDBJ whole genome shotgun (WGS) entry which is preliminary data.</text>
</comment>
<evidence type="ECO:0000313" key="7">
    <source>
        <dbReference type="Proteomes" id="UP000677413"/>
    </source>
</evidence>
<feature type="domain" description="HTH gntR-type" evidence="5">
    <location>
        <begin position="102"/>
        <end position="170"/>
    </location>
</feature>
<dbReference type="GO" id="GO:0003700">
    <property type="term" value="F:DNA-binding transcription factor activity"/>
    <property type="evidence" value="ECO:0007669"/>
    <property type="project" value="InterPro"/>
</dbReference>
<dbReference type="InterPro" id="IPR036388">
    <property type="entry name" value="WH-like_DNA-bd_sf"/>
</dbReference>
<dbReference type="SMART" id="SM00345">
    <property type="entry name" value="HTH_GNTR"/>
    <property type="match status" value="2"/>
</dbReference>
<dbReference type="EMBL" id="JAGPYQ010000001">
    <property type="protein sequence ID" value="MBQ0850319.1"/>
    <property type="molecule type" value="Genomic_DNA"/>
</dbReference>
<dbReference type="SUPFAM" id="SSF46785">
    <property type="entry name" value="Winged helix' DNA-binding domain"/>
    <property type="match status" value="2"/>
</dbReference>
<protein>
    <submittedName>
        <fullName evidence="6">GntR family transcriptional regulator</fullName>
    </submittedName>
</protein>